<dbReference type="EMBL" id="JAPQKL010000005">
    <property type="protein sequence ID" value="KAJ5129459.1"/>
    <property type="molecule type" value="Genomic_DNA"/>
</dbReference>
<accession>A0A9W9GUG5</accession>
<comment type="caution">
    <text evidence="2">The sequence shown here is derived from an EMBL/GenBank/DDBJ whole genome shotgun (WGS) entry which is preliminary data.</text>
</comment>
<organism evidence="2 3">
    <name type="scientific">Penicillium bovifimosum</name>
    <dbReference type="NCBI Taxonomy" id="126998"/>
    <lineage>
        <taxon>Eukaryota</taxon>
        <taxon>Fungi</taxon>
        <taxon>Dikarya</taxon>
        <taxon>Ascomycota</taxon>
        <taxon>Pezizomycotina</taxon>
        <taxon>Eurotiomycetes</taxon>
        <taxon>Eurotiomycetidae</taxon>
        <taxon>Eurotiales</taxon>
        <taxon>Aspergillaceae</taxon>
        <taxon>Penicillium</taxon>
    </lineage>
</organism>
<dbReference type="GeneID" id="81405412"/>
<evidence type="ECO:0000256" key="1">
    <source>
        <dbReference type="SAM" id="MobiDB-lite"/>
    </source>
</evidence>
<proteinExistence type="predicted"/>
<dbReference type="RefSeq" id="XP_056519838.1">
    <property type="nucleotide sequence ID" value="XM_056666242.1"/>
</dbReference>
<evidence type="ECO:0000313" key="3">
    <source>
        <dbReference type="Proteomes" id="UP001149079"/>
    </source>
</evidence>
<evidence type="ECO:0000313" key="2">
    <source>
        <dbReference type="EMBL" id="KAJ5129459.1"/>
    </source>
</evidence>
<reference evidence="2" key="2">
    <citation type="journal article" date="2023" name="IMA Fungus">
        <title>Comparative genomic study of the Penicillium genus elucidates a diverse pangenome and 15 lateral gene transfer events.</title>
        <authorList>
            <person name="Petersen C."/>
            <person name="Sorensen T."/>
            <person name="Nielsen M.R."/>
            <person name="Sondergaard T.E."/>
            <person name="Sorensen J.L."/>
            <person name="Fitzpatrick D.A."/>
            <person name="Frisvad J.C."/>
            <person name="Nielsen K.L."/>
        </authorList>
    </citation>
    <scope>NUCLEOTIDE SEQUENCE</scope>
    <source>
        <strain evidence="2">IBT 22155</strain>
    </source>
</reference>
<reference evidence="2" key="1">
    <citation type="submission" date="2022-11" db="EMBL/GenBank/DDBJ databases">
        <authorList>
            <person name="Petersen C."/>
        </authorList>
    </citation>
    <scope>NUCLEOTIDE SEQUENCE</scope>
    <source>
        <strain evidence="2">IBT 22155</strain>
    </source>
</reference>
<dbReference type="AlphaFoldDB" id="A0A9W9GUG5"/>
<feature type="compositionally biased region" description="Basic and acidic residues" evidence="1">
    <location>
        <begin position="145"/>
        <end position="167"/>
    </location>
</feature>
<gene>
    <name evidence="2" type="ORF">N7515_005498</name>
</gene>
<keyword evidence="3" id="KW-1185">Reference proteome</keyword>
<name>A0A9W9GUG5_9EURO</name>
<sequence>MEPTKHGCFTFDNDTFFATTSDNYTHPRAEWEVLWRIFCTRLRFKFPNPDHPGHWYRAQVLHYGLAPTGNDAKAKMRLQDAYQDGRLTIPKGILKIEKELQLEWEITKAMQEAVGPTPAPQSSDQSSGWTATVADHTRNVNPLKRSTEDDGASNDRDCESQSERKEMIPIAPNQSAGELPTSAAPNSYVGVLSYVKLTI</sequence>
<dbReference type="OrthoDB" id="4121058at2759"/>
<protein>
    <submittedName>
        <fullName evidence="2">Uncharacterized protein</fullName>
    </submittedName>
</protein>
<dbReference type="Proteomes" id="UP001149079">
    <property type="component" value="Unassembled WGS sequence"/>
</dbReference>
<feature type="region of interest" description="Disordered" evidence="1">
    <location>
        <begin position="135"/>
        <end position="183"/>
    </location>
</feature>